<name>A0A5B0MZK9_PUCGR</name>
<proteinExistence type="predicted"/>
<evidence type="ECO:0008006" key="6">
    <source>
        <dbReference type="Google" id="ProtNLM"/>
    </source>
</evidence>
<evidence type="ECO:0000313" key="3">
    <source>
        <dbReference type="EMBL" id="KAA1133664.1"/>
    </source>
</evidence>
<dbReference type="AlphaFoldDB" id="A0A5B0MZK9"/>
<organism evidence="2 4">
    <name type="scientific">Puccinia graminis f. sp. tritici</name>
    <dbReference type="NCBI Taxonomy" id="56615"/>
    <lineage>
        <taxon>Eukaryota</taxon>
        <taxon>Fungi</taxon>
        <taxon>Dikarya</taxon>
        <taxon>Basidiomycota</taxon>
        <taxon>Pucciniomycotina</taxon>
        <taxon>Pucciniomycetes</taxon>
        <taxon>Pucciniales</taxon>
        <taxon>Pucciniaceae</taxon>
        <taxon>Puccinia</taxon>
    </lineage>
</organism>
<dbReference type="EMBL" id="VDEP01000071">
    <property type="protein sequence ID" value="KAA1133664.1"/>
    <property type="molecule type" value="Genomic_DNA"/>
</dbReference>
<keyword evidence="1" id="KW-0732">Signal</keyword>
<evidence type="ECO:0000256" key="1">
    <source>
        <dbReference type="SAM" id="SignalP"/>
    </source>
</evidence>
<dbReference type="Proteomes" id="UP000325313">
    <property type="component" value="Unassembled WGS sequence"/>
</dbReference>
<dbReference type="EMBL" id="VSWC01000119">
    <property type="protein sequence ID" value="KAA1082441.1"/>
    <property type="molecule type" value="Genomic_DNA"/>
</dbReference>
<dbReference type="Proteomes" id="UP000324748">
    <property type="component" value="Unassembled WGS sequence"/>
</dbReference>
<feature type="signal peptide" evidence="1">
    <location>
        <begin position="1"/>
        <end position="19"/>
    </location>
</feature>
<sequence>MFSLHMLTLLYLIPTYVLAIPIGDASISPISKTVQAPSPVSIYDLRKPFARGEKDPMGYLKKYDPLRYSRSEMQPPRINKMERDMTEAERAMVEKILDKYPPGAAYVIFDGLPVPVRLPTEFWDCEYACGKVKVYRSDGTLIKETGCCHTNCGCITRDILLILADCLAAIIDADNKQHDHKYHSSLLPYSPIYHWQKLARDYRSARATEKSYIEKYNAYLTDFMINVGHKGIKAKQN</sequence>
<accession>A0A5B0MZK9</accession>
<reference evidence="4 5" key="1">
    <citation type="submission" date="2019-05" db="EMBL/GenBank/DDBJ databases">
        <title>Emergence of the Ug99 lineage of the wheat stem rust pathogen through somatic hybridization.</title>
        <authorList>
            <person name="Li F."/>
            <person name="Upadhyaya N.M."/>
            <person name="Sperschneider J."/>
            <person name="Matny O."/>
            <person name="Nguyen-Phuc H."/>
            <person name="Mago R."/>
            <person name="Raley C."/>
            <person name="Miller M.E."/>
            <person name="Silverstein K.A.T."/>
            <person name="Henningsen E."/>
            <person name="Hirsch C.D."/>
            <person name="Visser B."/>
            <person name="Pretorius Z.A."/>
            <person name="Steffenson B.J."/>
            <person name="Schwessinger B."/>
            <person name="Dodds P.N."/>
            <person name="Figueroa M."/>
        </authorList>
    </citation>
    <scope>NUCLEOTIDE SEQUENCE [LARGE SCALE GENOMIC DNA]</scope>
    <source>
        <strain evidence="2">21-0</strain>
        <strain evidence="3 5">Ug99</strain>
    </source>
</reference>
<gene>
    <name evidence="2" type="ORF">PGT21_003467</name>
    <name evidence="3" type="ORF">PGTUg99_030333</name>
</gene>
<dbReference type="OrthoDB" id="10277514at2759"/>
<evidence type="ECO:0000313" key="5">
    <source>
        <dbReference type="Proteomes" id="UP000325313"/>
    </source>
</evidence>
<protein>
    <recommendedName>
        <fullName evidence="6">Secreted protein</fullName>
    </recommendedName>
</protein>
<evidence type="ECO:0000313" key="2">
    <source>
        <dbReference type="EMBL" id="KAA1082441.1"/>
    </source>
</evidence>
<feature type="chain" id="PRO_5036137329" description="Secreted protein" evidence="1">
    <location>
        <begin position="20"/>
        <end position="237"/>
    </location>
</feature>
<keyword evidence="4" id="KW-1185">Reference proteome</keyword>
<evidence type="ECO:0000313" key="4">
    <source>
        <dbReference type="Proteomes" id="UP000324748"/>
    </source>
</evidence>
<comment type="caution">
    <text evidence="2">The sequence shown here is derived from an EMBL/GenBank/DDBJ whole genome shotgun (WGS) entry which is preliminary data.</text>
</comment>